<evidence type="ECO:0000256" key="2">
    <source>
        <dbReference type="SAM" id="MobiDB-lite"/>
    </source>
</evidence>
<dbReference type="EMBL" id="MCFJ01000012">
    <property type="protein sequence ID" value="ORY60278.1"/>
    <property type="molecule type" value="Genomic_DNA"/>
</dbReference>
<keyword evidence="1" id="KW-0175">Coiled coil</keyword>
<protein>
    <submittedName>
        <fullName evidence="3">Uncharacterized protein</fullName>
    </submittedName>
</protein>
<dbReference type="Proteomes" id="UP000193689">
    <property type="component" value="Unassembled WGS sequence"/>
</dbReference>
<reference evidence="3 4" key="1">
    <citation type="submission" date="2016-07" db="EMBL/GenBank/DDBJ databases">
        <title>Pervasive Adenine N6-methylation of Active Genes in Fungi.</title>
        <authorList>
            <consortium name="DOE Joint Genome Institute"/>
            <person name="Mondo S.J."/>
            <person name="Dannebaum R.O."/>
            <person name="Kuo R.C."/>
            <person name="Labutti K."/>
            <person name="Haridas S."/>
            <person name="Kuo A."/>
            <person name="Salamov A."/>
            <person name="Ahrendt S.R."/>
            <person name="Lipzen A."/>
            <person name="Sullivan W."/>
            <person name="Andreopoulos W.B."/>
            <person name="Clum A."/>
            <person name="Lindquist E."/>
            <person name="Daum C."/>
            <person name="Ramamoorthy G.K."/>
            <person name="Gryganskyi A."/>
            <person name="Culley D."/>
            <person name="Magnuson J.K."/>
            <person name="James T.Y."/>
            <person name="O'Malley M.A."/>
            <person name="Stajich J.E."/>
            <person name="Spatafora J.W."/>
            <person name="Visel A."/>
            <person name="Grigoriev I.V."/>
        </authorList>
    </citation>
    <scope>NUCLEOTIDE SEQUENCE [LARGE SCALE GENOMIC DNA]</scope>
    <source>
        <strain evidence="3 4">CBS 129021</strain>
    </source>
</reference>
<dbReference type="AlphaFoldDB" id="A0A1Y2DLU4"/>
<name>A0A1Y2DLU4_9PEZI</name>
<keyword evidence="4" id="KW-1185">Reference proteome</keyword>
<evidence type="ECO:0000313" key="3">
    <source>
        <dbReference type="EMBL" id="ORY60278.1"/>
    </source>
</evidence>
<evidence type="ECO:0000256" key="1">
    <source>
        <dbReference type="SAM" id="Coils"/>
    </source>
</evidence>
<dbReference type="InParanoid" id="A0A1Y2DLU4"/>
<dbReference type="GeneID" id="63780485"/>
<accession>A0A1Y2DLU4</accession>
<feature type="compositionally biased region" description="Polar residues" evidence="2">
    <location>
        <begin position="19"/>
        <end position="31"/>
    </location>
</feature>
<feature type="region of interest" description="Disordered" evidence="2">
    <location>
        <begin position="480"/>
        <end position="500"/>
    </location>
</feature>
<gene>
    <name evidence="3" type="ORF">BCR38DRAFT_488460</name>
</gene>
<proteinExistence type="predicted"/>
<feature type="coiled-coil region" evidence="1">
    <location>
        <begin position="136"/>
        <end position="163"/>
    </location>
</feature>
<organism evidence="3 4">
    <name type="scientific">Pseudomassariella vexata</name>
    <dbReference type="NCBI Taxonomy" id="1141098"/>
    <lineage>
        <taxon>Eukaryota</taxon>
        <taxon>Fungi</taxon>
        <taxon>Dikarya</taxon>
        <taxon>Ascomycota</taxon>
        <taxon>Pezizomycotina</taxon>
        <taxon>Sordariomycetes</taxon>
        <taxon>Xylariomycetidae</taxon>
        <taxon>Amphisphaeriales</taxon>
        <taxon>Pseudomassariaceae</taxon>
        <taxon>Pseudomassariella</taxon>
    </lineage>
</organism>
<feature type="coiled-coil region" evidence="1">
    <location>
        <begin position="412"/>
        <end position="474"/>
    </location>
</feature>
<feature type="region of interest" description="Disordered" evidence="2">
    <location>
        <begin position="1"/>
        <end position="31"/>
    </location>
</feature>
<feature type="coiled-coil region" evidence="1">
    <location>
        <begin position="192"/>
        <end position="347"/>
    </location>
</feature>
<comment type="caution">
    <text evidence="3">The sequence shown here is derived from an EMBL/GenBank/DDBJ whole genome shotgun (WGS) entry which is preliminary data.</text>
</comment>
<sequence length="619" mass="69279">MGSSPNQPPKFGEHPAVMSSASTELEATSQALDQNTQTSIEIGNQIEAAQALTIQLLASGFDVNRHDQLKPPPNDNVAIAVSRFSRAVDTYICANLHGKDQEAKVQFLDMLLIELERGSEVLAERRECSGIKKFLTAAVQRQLDEVRKEAAELKNVVANRDEEIGYLIQGNAHMVDEIMMWEMGKVDMEWHMKTLEGDKKKMKAELEAAQKDAAKAKKELGLLGVAQKKNLSAANKARVEAAKKSERLEAEAETLRKENKRLEAKVATGAKRSGTQPDQVHDELITQKVALQRVARDLKRENEAMMKKLQELKTKEQEKDYEILYLKDDLSNINKEKNVQIELLKKNVVKKAKEKDTQTERLKQESAITTQDLEANVTHLQTNVAVQEGMEPNANLQACKYQQDNHDQRLRIIDFQNKLAQTNDQLSQTQDANKRLLGDLDAAQGRCAQGEEESHHLQTQLEDSHQEIKELRQKLLVGTVRPSRSPSPSEGRGCKLQQRRHASNPIAGIDSLKDKELIEELETRLAVAEECETGLQFWIRGFCQSALLEKKSLLGKLEAKAGEVAVLQEKNAQLSLTREGELGEMGKRYEAAMGVIVDLGGQLNHASEKISLLEAKMKN</sequence>
<dbReference type="RefSeq" id="XP_040712712.1">
    <property type="nucleotide sequence ID" value="XM_040864273.1"/>
</dbReference>
<evidence type="ECO:0000313" key="4">
    <source>
        <dbReference type="Proteomes" id="UP000193689"/>
    </source>
</evidence>